<comment type="caution">
    <text evidence="2">The sequence shown here is derived from an EMBL/GenBank/DDBJ whole genome shotgun (WGS) entry which is preliminary data.</text>
</comment>
<organism evidence="2 3">
    <name type="scientific">Faucicola osloensis</name>
    <name type="common">Moraxella osloensis</name>
    <dbReference type="NCBI Taxonomy" id="34062"/>
    <lineage>
        <taxon>Bacteria</taxon>
        <taxon>Pseudomonadati</taxon>
        <taxon>Pseudomonadota</taxon>
        <taxon>Gammaproteobacteria</taxon>
        <taxon>Moraxellales</taxon>
        <taxon>Moraxellaceae</taxon>
        <taxon>Faucicola</taxon>
    </lineage>
</organism>
<gene>
    <name evidence="2" type="ORF">CYJ96_04660</name>
</gene>
<evidence type="ECO:0000313" key="2">
    <source>
        <dbReference type="EMBL" id="PKZ69091.1"/>
    </source>
</evidence>
<name>A0A2I1RIY7_FAUOS</name>
<dbReference type="EMBL" id="PKJS01000005">
    <property type="protein sequence ID" value="PKZ69091.1"/>
    <property type="molecule type" value="Genomic_DNA"/>
</dbReference>
<reference evidence="2 3" key="1">
    <citation type="submission" date="2017-12" db="EMBL/GenBank/DDBJ databases">
        <title>Phylogenetic diversity of female urinary microbiome.</title>
        <authorList>
            <person name="Thomas-White K."/>
            <person name="Wolfe A.J."/>
        </authorList>
    </citation>
    <scope>NUCLEOTIDE SEQUENCE [LARGE SCALE GENOMIC DNA]</scope>
    <source>
        <strain evidence="2 3">UMB0416</strain>
    </source>
</reference>
<dbReference type="Proteomes" id="UP000234914">
    <property type="component" value="Unassembled WGS sequence"/>
</dbReference>
<dbReference type="Pfam" id="PF04606">
    <property type="entry name" value="Ogr_Delta"/>
    <property type="match status" value="1"/>
</dbReference>
<sequence>MKCPTCHSHTRLNRSRYITPELREIIRVCTNLNCGRIFRSHEEYIKDVLPSKMEERQTSEV</sequence>
<dbReference type="InterPro" id="IPR007684">
    <property type="entry name" value="Znf_Ogr/Delta"/>
</dbReference>
<protein>
    <recommendedName>
        <fullName evidence="1">Zinc finger Ogr/Delta-type domain-containing protein</fullName>
    </recommendedName>
</protein>
<evidence type="ECO:0000259" key="1">
    <source>
        <dbReference type="Pfam" id="PF04606"/>
    </source>
</evidence>
<accession>A0A2I1RIY7</accession>
<dbReference type="AlphaFoldDB" id="A0A2I1RIY7"/>
<feature type="domain" description="Zinc finger Ogr/Delta-type" evidence="1">
    <location>
        <begin position="2"/>
        <end position="44"/>
    </location>
</feature>
<evidence type="ECO:0000313" key="3">
    <source>
        <dbReference type="Proteomes" id="UP000234914"/>
    </source>
</evidence>
<dbReference type="RefSeq" id="WP_072092856.1">
    <property type="nucleotide sequence ID" value="NZ_PKJS01000005.1"/>
</dbReference>
<proteinExistence type="predicted"/>